<accession>A0A6C0CGS2</accession>
<dbReference type="InterPro" id="IPR023292">
    <property type="entry name" value="NTP_PyroPHydrolase-like_dom_sf"/>
</dbReference>
<dbReference type="InterPro" id="IPR021130">
    <property type="entry name" value="PRib-ATP_PPHydrolase-like"/>
</dbReference>
<sequence>MCYLWACELKNSFQMDLTQSCAGICDCEDNFRQEEDEIVLKRVELSKTRQARILEFTKATAEVSDVPRIMTRKEVQFLVKMNCEELMELLATVFHKEDDIRAQLASCAALARPPQIREFKSETDVIANQVDALVDIDYFNGNAASKVGWDMDEVFDVVHEANMKKKHDDASFRKVDGKVIKPPGWTPPDVEKVVRGWFDQ</sequence>
<protein>
    <submittedName>
        <fullName evidence="1">Uncharacterized protein</fullName>
    </submittedName>
</protein>
<proteinExistence type="predicted"/>
<dbReference type="EMBL" id="MN739411">
    <property type="protein sequence ID" value="QHT03362.1"/>
    <property type="molecule type" value="Genomic_DNA"/>
</dbReference>
<dbReference type="Gene3D" id="1.10.3420.10">
    <property type="entry name" value="putative ntp pyrophosphohydrolase like domain"/>
    <property type="match status" value="1"/>
</dbReference>
<name>A0A6C0CGS2_9ZZZZ</name>
<organism evidence="1">
    <name type="scientific">viral metagenome</name>
    <dbReference type="NCBI Taxonomy" id="1070528"/>
    <lineage>
        <taxon>unclassified sequences</taxon>
        <taxon>metagenomes</taxon>
        <taxon>organismal metagenomes</taxon>
    </lineage>
</organism>
<reference evidence="1" key="1">
    <citation type="journal article" date="2020" name="Nature">
        <title>Giant virus diversity and host interactions through global metagenomics.</title>
        <authorList>
            <person name="Schulz F."/>
            <person name="Roux S."/>
            <person name="Paez-Espino D."/>
            <person name="Jungbluth S."/>
            <person name="Walsh D.A."/>
            <person name="Denef V.J."/>
            <person name="McMahon K.D."/>
            <person name="Konstantinidis K.T."/>
            <person name="Eloe-Fadrosh E.A."/>
            <person name="Kyrpides N.C."/>
            <person name="Woyke T."/>
        </authorList>
    </citation>
    <scope>NUCLEOTIDE SEQUENCE</scope>
    <source>
        <strain evidence="1">GVMAG-M-3300021079-18</strain>
    </source>
</reference>
<dbReference type="AlphaFoldDB" id="A0A6C0CGS2"/>
<dbReference type="Pfam" id="PF01503">
    <property type="entry name" value="PRA-PH"/>
    <property type="match status" value="1"/>
</dbReference>
<evidence type="ECO:0000313" key="1">
    <source>
        <dbReference type="EMBL" id="QHT03362.1"/>
    </source>
</evidence>